<gene>
    <name evidence="2" type="ORF">GCM10011503_14560</name>
</gene>
<dbReference type="EMBL" id="BMKF01000001">
    <property type="protein sequence ID" value="GGB66842.1"/>
    <property type="molecule type" value="Genomic_DNA"/>
</dbReference>
<evidence type="ECO:0008006" key="4">
    <source>
        <dbReference type="Google" id="ProtNLM"/>
    </source>
</evidence>
<protein>
    <recommendedName>
        <fullName evidence="4">DUF2065 domain-containing protein</fullName>
    </recommendedName>
</protein>
<dbReference type="InterPro" id="IPR019201">
    <property type="entry name" value="DUF2065"/>
</dbReference>
<accession>A0ABQ1JEE2</accession>
<dbReference type="RefSeq" id="WP_084394650.1">
    <property type="nucleotide sequence ID" value="NZ_BMKF01000001.1"/>
</dbReference>
<keyword evidence="1" id="KW-0472">Membrane</keyword>
<dbReference type="Pfam" id="PF09838">
    <property type="entry name" value="DUF2065"/>
    <property type="match status" value="1"/>
</dbReference>
<organism evidence="2 3">
    <name type="scientific">Henriciella pelagia</name>
    <dbReference type="NCBI Taxonomy" id="1977912"/>
    <lineage>
        <taxon>Bacteria</taxon>
        <taxon>Pseudomonadati</taxon>
        <taxon>Pseudomonadota</taxon>
        <taxon>Alphaproteobacteria</taxon>
        <taxon>Hyphomonadales</taxon>
        <taxon>Hyphomonadaceae</taxon>
        <taxon>Henriciella</taxon>
    </lineage>
</organism>
<keyword evidence="3" id="KW-1185">Reference proteome</keyword>
<proteinExistence type="predicted"/>
<keyword evidence="1" id="KW-1133">Transmembrane helix</keyword>
<dbReference type="Proteomes" id="UP000628854">
    <property type="component" value="Unassembled WGS sequence"/>
</dbReference>
<keyword evidence="1" id="KW-0812">Transmembrane</keyword>
<name>A0ABQ1JEE2_9PROT</name>
<evidence type="ECO:0000313" key="3">
    <source>
        <dbReference type="Proteomes" id="UP000628854"/>
    </source>
</evidence>
<evidence type="ECO:0000256" key="1">
    <source>
        <dbReference type="SAM" id="Phobius"/>
    </source>
</evidence>
<evidence type="ECO:0000313" key="2">
    <source>
        <dbReference type="EMBL" id="GGB66842.1"/>
    </source>
</evidence>
<comment type="caution">
    <text evidence="2">The sequence shown here is derived from an EMBL/GenBank/DDBJ whole genome shotgun (WGS) entry which is preliminary data.</text>
</comment>
<reference evidence="3" key="1">
    <citation type="journal article" date="2019" name="Int. J. Syst. Evol. Microbiol.">
        <title>The Global Catalogue of Microorganisms (GCM) 10K type strain sequencing project: providing services to taxonomists for standard genome sequencing and annotation.</title>
        <authorList>
            <consortium name="The Broad Institute Genomics Platform"/>
            <consortium name="The Broad Institute Genome Sequencing Center for Infectious Disease"/>
            <person name="Wu L."/>
            <person name="Ma J."/>
        </authorList>
    </citation>
    <scope>NUCLEOTIDE SEQUENCE [LARGE SCALE GENOMIC DNA]</scope>
    <source>
        <strain evidence="3">CGMCC 1.15928</strain>
    </source>
</reference>
<feature type="transmembrane region" description="Helical" evidence="1">
    <location>
        <begin position="46"/>
        <end position="62"/>
    </location>
</feature>
<sequence>MTWQILLAALGLWFAIEGILYAAAPDVMKRMGEWLSQLPVENIRSGGIWSAILGLVLFYAAIRFF</sequence>